<dbReference type="PANTHER" id="PTHR11638">
    <property type="entry name" value="ATP-DEPENDENT CLP PROTEASE"/>
    <property type="match status" value="1"/>
</dbReference>
<organism evidence="9 11">
    <name type="scientific">Leuconostoc gelidum subsp. gelidum</name>
    <dbReference type="NCBI Taxonomy" id="1607839"/>
    <lineage>
        <taxon>Bacteria</taxon>
        <taxon>Bacillati</taxon>
        <taxon>Bacillota</taxon>
        <taxon>Bacilli</taxon>
        <taxon>Lactobacillales</taxon>
        <taxon>Lactobacillaceae</taxon>
        <taxon>Leuconostoc</taxon>
        <taxon>Leuconostoc gelidum group</taxon>
    </lineage>
</organism>
<evidence type="ECO:0000256" key="1">
    <source>
        <dbReference type="ARBA" id="ARBA00022737"/>
    </source>
</evidence>
<dbReference type="SMART" id="SM00382">
    <property type="entry name" value="AAA"/>
    <property type="match status" value="2"/>
</dbReference>
<dbReference type="Pfam" id="PF10431">
    <property type="entry name" value="ClpB_D2-small"/>
    <property type="match status" value="1"/>
</dbReference>
<dbReference type="EMBL" id="JAHBFX010000001">
    <property type="protein sequence ID" value="MBZ5999075.1"/>
    <property type="molecule type" value="Genomic_DNA"/>
</dbReference>
<keyword evidence="9" id="KW-0645">Protease</keyword>
<comment type="similarity">
    <text evidence="6">Belongs to the ClpA/ClpB family.</text>
</comment>
<feature type="domain" description="Clp R" evidence="7">
    <location>
        <begin position="1"/>
        <end position="147"/>
    </location>
</feature>
<dbReference type="GO" id="GO:0016887">
    <property type="term" value="F:ATP hydrolysis activity"/>
    <property type="evidence" value="ECO:0007669"/>
    <property type="project" value="InterPro"/>
</dbReference>
<dbReference type="PROSITE" id="PS51903">
    <property type="entry name" value="CLP_R"/>
    <property type="match status" value="1"/>
</dbReference>
<dbReference type="InterPro" id="IPR050130">
    <property type="entry name" value="ClpA_ClpB"/>
</dbReference>
<dbReference type="PROSITE" id="PS00871">
    <property type="entry name" value="CLPAB_2"/>
    <property type="match status" value="1"/>
</dbReference>
<dbReference type="Pfam" id="PF17871">
    <property type="entry name" value="AAA_lid_9"/>
    <property type="match status" value="1"/>
</dbReference>
<dbReference type="FunFam" id="3.40.50.300:FF:000025">
    <property type="entry name" value="ATP-dependent Clp protease subunit"/>
    <property type="match status" value="1"/>
</dbReference>
<dbReference type="InterPro" id="IPR027417">
    <property type="entry name" value="P-loop_NTPase"/>
</dbReference>
<dbReference type="RefSeq" id="WP_224145847.1">
    <property type="nucleotide sequence ID" value="NZ_JAHBFO010000029.1"/>
</dbReference>
<dbReference type="SMART" id="SM01086">
    <property type="entry name" value="ClpB_D2-small"/>
    <property type="match status" value="1"/>
</dbReference>
<dbReference type="SUPFAM" id="SSF52540">
    <property type="entry name" value="P-loop containing nucleoside triphosphate hydrolases"/>
    <property type="match status" value="2"/>
</dbReference>
<dbReference type="InterPro" id="IPR003959">
    <property type="entry name" value="ATPase_AAA_core"/>
</dbReference>
<evidence type="ECO:0000256" key="3">
    <source>
        <dbReference type="ARBA" id="ARBA00022840"/>
    </source>
</evidence>
<dbReference type="InterPro" id="IPR028299">
    <property type="entry name" value="ClpA/B_CS2"/>
</dbReference>
<evidence type="ECO:0000313" key="8">
    <source>
        <dbReference type="EMBL" id="MBZ5999075.1"/>
    </source>
</evidence>
<dbReference type="Pfam" id="PF00004">
    <property type="entry name" value="AAA"/>
    <property type="match status" value="1"/>
</dbReference>
<dbReference type="GO" id="GO:0008233">
    <property type="term" value="F:peptidase activity"/>
    <property type="evidence" value="ECO:0007669"/>
    <property type="project" value="UniProtKB-KW"/>
</dbReference>
<dbReference type="InterPro" id="IPR018368">
    <property type="entry name" value="ClpA/B_CS1"/>
</dbReference>
<name>A0AB35FZZ1_LEUGE</name>
<evidence type="ECO:0000256" key="6">
    <source>
        <dbReference type="RuleBase" id="RU004432"/>
    </source>
</evidence>
<dbReference type="InterPro" id="IPR003593">
    <property type="entry name" value="AAA+_ATPase"/>
</dbReference>
<dbReference type="Pfam" id="PF07724">
    <property type="entry name" value="AAA_2"/>
    <property type="match status" value="1"/>
</dbReference>
<sequence>MDTNYTPSAQNVLVLAQEQSKYFKHQAVGTEHLLLALAIEKEGIASKILGQFNVADDDIREEIEHFTGYGMTSRYDKNSYLPYSPKASDILRQSGEESRALGQTKIGTEHILLALLQDESILSSRILLALDANLQEMRRAILRKLGVTDVRKQMKQRDKQQSQGTPTLDGLARDLTQMAKEEKLDPIIGRSKEVRRVVQILSRRTKNNPVLIGEAGVGKTAIAEGLAQQIVKNDVPVTLQNKRLMALDMGSLVAGTKYRGEFEDRLKKIIDEIYQDGNVILFIDELHTLIGAGGAEGAIDASNILKPALARGELQTLGATTFDEYQKYVESDAALERRFAPVTVNEPTQADAIEILTGIRPKFEAHHQVHIDDAAIEAAVKLSSRYITDRFLPDKAIDLMDEAGAKVRIDAVDKPTPMSRNKARLSAVTTAKDAAIAALDFEEAAKQRAEEMKLKTKIDKMAAKLLIDENTDQPHYSLHVSAEDISEVISQQTGVPLTQLEKNEQQRLVNLETVLGKRVIGQKTAISAVARAIRRARSGLKDPSRPIGAFMFLGPTGVGKTELAKALAEAMFGSEDNMIRIDMSEYQERWSSSRLVGSAPGYVGYDEGGQLTEQVRNHPYSVILLDEAEKAHQDIFNLMLQVFDDGYLTDAKGRKIDFRNTIIIMTSNLGATRLRDEKSMGFGAVDLKNNNEAVAEKIRETLKETFRPEFINRLDEAVVFDSLTKDELHQIVKLMSQSVLQRVAEQGISVKITPAAIDVVASAGFDPEYGARPIRRALQTKVEDALSEELLRGNITTESAVTIGAKNGVIKINIKPLEKLPAKA</sequence>
<dbReference type="InterPro" id="IPR041546">
    <property type="entry name" value="ClpA/ClpB_AAA_lid"/>
</dbReference>
<dbReference type="GO" id="GO:0005737">
    <property type="term" value="C:cytoplasm"/>
    <property type="evidence" value="ECO:0007669"/>
    <property type="project" value="TreeGrafter"/>
</dbReference>
<keyword evidence="4 6" id="KW-0143">Chaperone</keyword>
<keyword evidence="9" id="KW-0378">Hydrolase</keyword>
<dbReference type="InterPro" id="IPR019489">
    <property type="entry name" value="Clp_ATPase_C"/>
</dbReference>
<keyword evidence="1 5" id="KW-0677">Repeat</keyword>
<reference evidence="9 10" key="1">
    <citation type="submission" date="2021-05" db="EMBL/GenBank/DDBJ databases">
        <title>Pangenome of Leuconostoc gelidum warrants species status for Leuconostoc gelidum subsp. gasicomitatum.</title>
        <authorList>
            <person name="Johansson P."/>
            <person name="Sade E."/>
            <person name="Hultman J."/>
            <person name="Auvinen P."/>
            <person name="Bjorkroth J."/>
        </authorList>
    </citation>
    <scope>NUCLEOTIDE SEQUENCE</scope>
    <source>
        <strain evidence="8 10">AMKR21</strain>
        <strain evidence="9">C220d</strain>
    </source>
</reference>
<keyword evidence="2 6" id="KW-0547">Nucleotide-binding</keyword>
<keyword evidence="3 6" id="KW-0067">ATP-binding</keyword>
<gene>
    <name evidence="9" type="ORF">KII88_06655</name>
    <name evidence="8" type="ORF">KIJ07_01335</name>
</gene>
<keyword evidence="10" id="KW-1185">Reference proteome</keyword>
<dbReference type="CDD" id="cd00009">
    <property type="entry name" value="AAA"/>
    <property type="match status" value="1"/>
</dbReference>
<evidence type="ECO:0000313" key="11">
    <source>
        <dbReference type="Proteomes" id="UP000727071"/>
    </source>
</evidence>
<dbReference type="Proteomes" id="UP000727071">
    <property type="component" value="Unassembled WGS sequence"/>
</dbReference>
<dbReference type="AlphaFoldDB" id="A0AB35FZZ1"/>
<evidence type="ECO:0000256" key="2">
    <source>
        <dbReference type="ARBA" id="ARBA00022741"/>
    </source>
</evidence>
<protein>
    <submittedName>
        <fullName evidence="9">ATP-dependent Clp protease ATP-binding subunit</fullName>
    </submittedName>
</protein>
<dbReference type="Gene3D" id="1.10.1780.10">
    <property type="entry name" value="Clp, N-terminal domain"/>
    <property type="match status" value="1"/>
</dbReference>
<evidence type="ECO:0000256" key="4">
    <source>
        <dbReference type="ARBA" id="ARBA00023186"/>
    </source>
</evidence>
<proteinExistence type="inferred from homology"/>
<comment type="caution">
    <text evidence="9">The sequence shown here is derived from an EMBL/GenBank/DDBJ whole genome shotgun (WGS) entry which is preliminary data.</text>
</comment>
<dbReference type="InterPro" id="IPR036628">
    <property type="entry name" value="Clp_N_dom_sf"/>
</dbReference>
<dbReference type="EMBL" id="JAHBFV010000018">
    <property type="protein sequence ID" value="MBZ6016208.1"/>
    <property type="molecule type" value="Genomic_DNA"/>
</dbReference>
<evidence type="ECO:0000259" key="7">
    <source>
        <dbReference type="PROSITE" id="PS51903"/>
    </source>
</evidence>
<dbReference type="InterPro" id="IPR004176">
    <property type="entry name" value="Clp_R_N"/>
</dbReference>
<dbReference type="GO" id="GO:0034605">
    <property type="term" value="P:cellular response to heat"/>
    <property type="evidence" value="ECO:0007669"/>
    <property type="project" value="TreeGrafter"/>
</dbReference>
<dbReference type="Pfam" id="PF02861">
    <property type="entry name" value="Clp_N"/>
    <property type="match status" value="1"/>
</dbReference>
<dbReference type="FunFam" id="3.40.50.300:FF:000010">
    <property type="entry name" value="Chaperone clpB 1, putative"/>
    <property type="match status" value="1"/>
</dbReference>
<evidence type="ECO:0000313" key="9">
    <source>
        <dbReference type="EMBL" id="MBZ6016208.1"/>
    </source>
</evidence>
<dbReference type="Proteomes" id="UP000705994">
    <property type="component" value="Unassembled WGS sequence"/>
</dbReference>
<dbReference type="PROSITE" id="PS00870">
    <property type="entry name" value="CLPAB_1"/>
    <property type="match status" value="1"/>
</dbReference>
<dbReference type="GO" id="GO:0005524">
    <property type="term" value="F:ATP binding"/>
    <property type="evidence" value="ECO:0007669"/>
    <property type="project" value="UniProtKB-KW"/>
</dbReference>
<dbReference type="PANTHER" id="PTHR11638:SF175">
    <property type="entry name" value="ATP-DEPENDENT CLP PROTEASE, ATP-BINDING SUBUNIT CLPC"/>
    <property type="match status" value="1"/>
</dbReference>
<accession>A0AB35FZZ1</accession>
<dbReference type="Gene3D" id="4.10.860.10">
    <property type="entry name" value="UVR domain"/>
    <property type="match status" value="1"/>
</dbReference>
<dbReference type="InterPro" id="IPR001270">
    <property type="entry name" value="ClpA/B"/>
</dbReference>
<dbReference type="Gene3D" id="1.10.8.60">
    <property type="match status" value="2"/>
</dbReference>
<evidence type="ECO:0000313" key="10">
    <source>
        <dbReference type="Proteomes" id="UP000705994"/>
    </source>
</evidence>
<dbReference type="GO" id="GO:0006508">
    <property type="term" value="P:proteolysis"/>
    <property type="evidence" value="ECO:0007669"/>
    <property type="project" value="UniProtKB-KW"/>
</dbReference>
<dbReference type="CDD" id="cd19499">
    <property type="entry name" value="RecA-like_ClpB_Hsp104-like"/>
    <property type="match status" value="1"/>
</dbReference>
<dbReference type="PRINTS" id="PR00300">
    <property type="entry name" value="CLPPROTEASEA"/>
</dbReference>
<evidence type="ECO:0000256" key="5">
    <source>
        <dbReference type="PROSITE-ProRule" id="PRU01251"/>
    </source>
</evidence>
<dbReference type="Gene3D" id="3.40.50.300">
    <property type="entry name" value="P-loop containing nucleotide triphosphate hydrolases"/>
    <property type="match status" value="2"/>
</dbReference>
<dbReference type="SUPFAM" id="SSF81923">
    <property type="entry name" value="Double Clp-N motif"/>
    <property type="match status" value="1"/>
</dbReference>